<dbReference type="Proteomes" id="UP000003803">
    <property type="component" value="Unassembled WGS sequence"/>
</dbReference>
<accession>B0PDN2</accession>
<name>B0PDN2_9FIRM</name>
<dbReference type="HOGENOM" id="CLU_3195351_0_0_9"/>
<dbReference type="EMBL" id="ABGD02000024">
    <property type="protein sequence ID" value="EDS10584.1"/>
    <property type="molecule type" value="Genomic_DNA"/>
</dbReference>
<dbReference type="eggNOG" id="ENOG502ZPZJ">
    <property type="taxonomic scope" value="Bacteria"/>
</dbReference>
<evidence type="ECO:0000313" key="1">
    <source>
        <dbReference type="EMBL" id="EDS10584.1"/>
    </source>
</evidence>
<dbReference type="AlphaFoldDB" id="B0PDN2"/>
<dbReference type="STRING" id="169435.ERS852551_00164"/>
<organism evidence="1 2">
    <name type="scientific">Anaerotruncus colihominis DSM 17241</name>
    <dbReference type="NCBI Taxonomy" id="445972"/>
    <lineage>
        <taxon>Bacteria</taxon>
        <taxon>Bacillati</taxon>
        <taxon>Bacillota</taxon>
        <taxon>Clostridia</taxon>
        <taxon>Eubacteriales</taxon>
        <taxon>Oscillospiraceae</taxon>
        <taxon>Anaerotruncus</taxon>
    </lineage>
</organism>
<keyword evidence="2" id="KW-1185">Reference proteome</keyword>
<gene>
    <name evidence="1" type="ORF">ANACOL_03186</name>
</gene>
<reference evidence="1" key="1">
    <citation type="submission" date="2007-11" db="EMBL/GenBank/DDBJ databases">
        <authorList>
            <person name="Fulton L."/>
            <person name="Clifton S."/>
            <person name="Fulton B."/>
            <person name="Xu J."/>
            <person name="Minx P."/>
            <person name="Pepin K.H."/>
            <person name="Johnson M."/>
            <person name="Thiruvilangam P."/>
            <person name="Bhonagiri V."/>
            <person name="Nash W.E."/>
            <person name="Mardis E.R."/>
            <person name="Wilson R.K."/>
        </authorList>
    </citation>
    <scope>NUCLEOTIDE SEQUENCE [LARGE SCALE GENOMIC DNA]</scope>
    <source>
        <strain evidence="1">DSM 17241</strain>
    </source>
</reference>
<evidence type="ECO:0000313" key="2">
    <source>
        <dbReference type="Proteomes" id="UP000003803"/>
    </source>
</evidence>
<comment type="caution">
    <text evidence="1">The sequence shown here is derived from an EMBL/GenBank/DDBJ whole genome shotgun (WGS) entry which is preliminary data.</text>
</comment>
<protein>
    <submittedName>
        <fullName evidence="1">Uncharacterized protein</fullName>
    </submittedName>
</protein>
<reference evidence="1" key="2">
    <citation type="submission" date="2013-09" db="EMBL/GenBank/DDBJ databases">
        <title>Draft genome sequence of Anaerotruncus colihominis(DSM 17241).</title>
        <authorList>
            <person name="Sudarsanam P."/>
            <person name="Ley R."/>
            <person name="Guruge J."/>
            <person name="Turnbaugh P.J."/>
            <person name="Mahowald M."/>
            <person name="Liep D."/>
            <person name="Gordon J."/>
        </authorList>
    </citation>
    <scope>NUCLEOTIDE SEQUENCE</scope>
    <source>
        <strain evidence="1">DSM 17241</strain>
    </source>
</reference>
<proteinExistence type="predicted"/>
<sequence length="45" mass="5389">MKMPNFRWYVVFHNESHHPHVHMVCYSAKPIVIREAVRLEELSAV</sequence>